<keyword evidence="2 5" id="KW-0012">Acyltransferase</keyword>
<feature type="domain" description="Beta-ketoacyl-[acyl-carrier-protein] synthase III C-terminal" evidence="3">
    <location>
        <begin position="258"/>
        <end position="356"/>
    </location>
</feature>
<evidence type="ECO:0000313" key="6">
    <source>
        <dbReference type="Proteomes" id="UP000007519"/>
    </source>
</evidence>
<accession>H6LAU9</accession>
<reference evidence="5 6" key="1">
    <citation type="journal article" date="2012" name="Stand. Genomic Sci.">
        <title>Complete genome sequencing and analysis of Saprospira grandis str. Lewin, a predatory marine bacterium.</title>
        <authorList>
            <person name="Saw J.H."/>
            <person name="Yuryev A."/>
            <person name="Kanbe M."/>
            <person name="Hou S."/>
            <person name="Young A.G."/>
            <person name="Aizawa S."/>
            <person name="Alam M."/>
        </authorList>
    </citation>
    <scope>NUCLEOTIDE SEQUENCE [LARGE SCALE GENOMIC DNA]</scope>
    <source>
        <strain evidence="5 6">Lewin</strain>
    </source>
</reference>
<dbReference type="GO" id="GO:0044550">
    <property type="term" value="P:secondary metabolite biosynthetic process"/>
    <property type="evidence" value="ECO:0007669"/>
    <property type="project" value="TreeGrafter"/>
</dbReference>
<dbReference type="InterPro" id="IPR013751">
    <property type="entry name" value="ACP_syn_III_N"/>
</dbReference>
<dbReference type="CDD" id="cd00830">
    <property type="entry name" value="KAS_III"/>
    <property type="match status" value="1"/>
</dbReference>
<dbReference type="PANTHER" id="PTHR34069">
    <property type="entry name" value="3-OXOACYL-[ACYL-CARRIER-PROTEIN] SYNTHASE 3"/>
    <property type="match status" value="1"/>
</dbReference>
<organism evidence="5 6">
    <name type="scientific">Saprospira grandis (strain Lewin)</name>
    <dbReference type="NCBI Taxonomy" id="984262"/>
    <lineage>
        <taxon>Bacteria</taxon>
        <taxon>Pseudomonadati</taxon>
        <taxon>Bacteroidota</taxon>
        <taxon>Saprospiria</taxon>
        <taxon>Saprospirales</taxon>
        <taxon>Saprospiraceae</taxon>
        <taxon>Saprospira</taxon>
    </lineage>
</organism>
<dbReference type="PANTHER" id="PTHR34069:SF2">
    <property type="entry name" value="BETA-KETOACYL-[ACYL-CARRIER-PROTEIN] SYNTHASE III"/>
    <property type="match status" value="1"/>
</dbReference>
<dbReference type="GO" id="GO:0006633">
    <property type="term" value="P:fatty acid biosynthetic process"/>
    <property type="evidence" value="ECO:0007669"/>
    <property type="project" value="InterPro"/>
</dbReference>
<dbReference type="OrthoDB" id="5171393at2"/>
<dbReference type="RefSeq" id="WP_015693294.1">
    <property type="nucleotide sequence ID" value="NC_016940.1"/>
</dbReference>
<dbReference type="Proteomes" id="UP000007519">
    <property type="component" value="Chromosome"/>
</dbReference>
<name>H6LAU9_SAPGL</name>
<dbReference type="eggNOG" id="COG0332">
    <property type="taxonomic scope" value="Bacteria"/>
</dbReference>
<dbReference type="EMBL" id="CP002831">
    <property type="protein sequence ID" value="AFC25692.1"/>
    <property type="molecule type" value="Genomic_DNA"/>
</dbReference>
<keyword evidence="6" id="KW-1185">Reference proteome</keyword>
<evidence type="ECO:0000259" key="4">
    <source>
        <dbReference type="Pfam" id="PF08545"/>
    </source>
</evidence>
<evidence type="ECO:0000259" key="3">
    <source>
        <dbReference type="Pfam" id="PF08541"/>
    </source>
</evidence>
<dbReference type="GO" id="GO:0004315">
    <property type="term" value="F:3-oxoacyl-[acyl-carrier-protein] synthase activity"/>
    <property type="evidence" value="ECO:0007669"/>
    <property type="project" value="InterPro"/>
</dbReference>
<evidence type="ECO:0000256" key="1">
    <source>
        <dbReference type="ARBA" id="ARBA00022679"/>
    </source>
</evidence>
<dbReference type="Pfam" id="PF08545">
    <property type="entry name" value="ACP_syn_III"/>
    <property type="match status" value="1"/>
</dbReference>
<dbReference type="KEGG" id="sgn:SGRA_2964"/>
<dbReference type="InterPro" id="IPR013747">
    <property type="entry name" value="ACP_syn_III_C"/>
</dbReference>
<dbReference type="GO" id="GO:0033818">
    <property type="term" value="F:beta-ketoacyl-acyl-carrier-protein synthase III activity"/>
    <property type="evidence" value="ECO:0007669"/>
    <property type="project" value="UniProtKB-EC"/>
</dbReference>
<dbReference type="InterPro" id="IPR016039">
    <property type="entry name" value="Thiolase-like"/>
</dbReference>
<dbReference type="Gene3D" id="3.40.47.10">
    <property type="match status" value="2"/>
</dbReference>
<proteinExistence type="predicted"/>
<keyword evidence="1 5" id="KW-0808">Transferase</keyword>
<dbReference type="HOGENOM" id="CLU_039592_4_1_10"/>
<dbReference type="STRING" id="984262.SGRA_2964"/>
<dbReference type="AlphaFoldDB" id="H6LAU9"/>
<dbReference type="Pfam" id="PF08541">
    <property type="entry name" value="ACP_syn_III_C"/>
    <property type="match status" value="1"/>
</dbReference>
<dbReference type="SUPFAM" id="SSF53901">
    <property type="entry name" value="Thiolase-like"/>
    <property type="match status" value="1"/>
</dbReference>
<gene>
    <name evidence="5" type="primary">fabH</name>
    <name evidence="5" type="ordered locus">SGRA_2964</name>
</gene>
<evidence type="ECO:0000313" key="5">
    <source>
        <dbReference type="EMBL" id="AFC25692.1"/>
    </source>
</evidence>
<protein>
    <submittedName>
        <fullName evidence="5">3-oxoacyl-[acyl-carrier-protein] synthase III</fullName>
        <ecNumber evidence="5">2.3.1.180</ecNumber>
    </submittedName>
</protein>
<sequence>MCAYYSKIVGTGSYEPQVVVPNQDFTDYQFYKANGEKNLKEPAKIVAKLAEISGITERLYAQEHINTSDLAYLAAKNALESSGIDGESLDHIIVAHNFGDVNSKTHYTDMLPNVAAKVKQKLGIVNSDCVAYDILFGCPSWVQGVIQADYYLRSGDAKRVMVIGSDVMSRVLDPHDLDSMLFGDGAGAVILERFESEEPAGILCHKTVTDSVQGADFLRMGASYNEEVDEDRLFVKMNGRSVYKYAMEKVPATMDACLKKANVDIADLKQILIHQANEKMIRQLCKKLYSMHDRQMPETVFPLTVGKWGNSSAATVPMLLDHILKGKLDGHQIEAGDHIILSSVGGGMHANCIVYKHV</sequence>
<dbReference type="EC" id="2.3.1.180" evidence="5"/>
<evidence type="ECO:0000256" key="2">
    <source>
        <dbReference type="ARBA" id="ARBA00023315"/>
    </source>
</evidence>
<feature type="domain" description="Beta-ketoacyl-[acyl-carrier-protein] synthase III N-terminal" evidence="4">
    <location>
        <begin position="132"/>
        <end position="207"/>
    </location>
</feature>